<organism evidence="2 3">
    <name type="scientific">Priestia iocasae</name>
    <dbReference type="NCBI Taxonomy" id="2291674"/>
    <lineage>
        <taxon>Bacteria</taxon>
        <taxon>Bacillati</taxon>
        <taxon>Bacillota</taxon>
        <taxon>Bacilli</taxon>
        <taxon>Bacillales</taxon>
        <taxon>Bacillaceae</taxon>
        <taxon>Priestia</taxon>
    </lineage>
</organism>
<evidence type="ECO:0000313" key="3">
    <source>
        <dbReference type="Proteomes" id="UP000809829"/>
    </source>
</evidence>
<feature type="domain" description="N-acetyltransferase" evidence="1">
    <location>
        <begin position="2"/>
        <end position="166"/>
    </location>
</feature>
<comment type="caution">
    <text evidence="2">The sequence shown here is derived from an EMBL/GenBank/DDBJ whole genome shotgun (WGS) entry which is preliminary data.</text>
</comment>
<dbReference type="InterPro" id="IPR000182">
    <property type="entry name" value="GNAT_dom"/>
</dbReference>
<keyword evidence="3" id="KW-1185">Reference proteome</keyword>
<dbReference type="PANTHER" id="PTHR43415">
    <property type="entry name" value="SPERMIDINE N(1)-ACETYLTRANSFERASE"/>
    <property type="match status" value="1"/>
</dbReference>
<dbReference type="RefSeq" id="WP_205187929.1">
    <property type="nucleotide sequence ID" value="NZ_JAFBFC010000004.1"/>
</dbReference>
<dbReference type="EMBL" id="JAFBFC010000004">
    <property type="protein sequence ID" value="MBM7703937.1"/>
    <property type="molecule type" value="Genomic_DNA"/>
</dbReference>
<dbReference type="CDD" id="cd04301">
    <property type="entry name" value="NAT_SF"/>
    <property type="match status" value="1"/>
</dbReference>
<evidence type="ECO:0000313" key="2">
    <source>
        <dbReference type="EMBL" id="MBM7703937.1"/>
    </source>
</evidence>
<dbReference type="InterPro" id="IPR016181">
    <property type="entry name" value="Acyl_CoA_acyltransferase"/>
</dbReference>
<accession>A0ABS2QWZ4</accession>
<dbReference type="PANTHER" id="PTHR43415:SF5">
    <property type="entry name" value="ACETYLTRANSFERASE"/>
    <property type="match status" value="1"/>
</dbReference>
<reference evidence="2 3" key="1">
    <citation type="submission" date="2021-01" db="EMBL/GenBank/DDBJ databases">
        <title>Genomic Encyclopedia of Type Strains, Phase IV (KMG-IV): sequencing the most valuable type-strain genomes for metagenomic binning, comparative biology and taxonomic classification.</title>
        <authorList>
            <person name="Goeker M."/>
        </authorList>
    </citation>
    <scope>NUCLEOTIDE SEQUENCE [LARGE SCALE GENOMIC DNA]</scope>
    <source>
        <strain evidence="2 3">DSM 104297</strain>
    </source>
</reference>
<proteinExistence type="predicted"/>
<evidence type="ECO:0000259" key="1">
    <source>
        <dbReference type="PROSITE" id="PS51186"/>
    </source>
</evidence>
<sequence length="186" mass="21510">MVILRDFTKKDFQQLIDWIPSKEFAMQWGGTSFTYPLTKKQLKEYIKGANETGSDRFIFAVIDQQTGQTVGHISIMQIQYDNGSGRVGRVLVGDKHARGQGYGQAMMKEIVKFGFEELGLHRISLGVFDFNEQAVRAYEKVGFVREGLFRDVRKMDETYWSLIEMSILEDEWYKLKGETKSEPRIS</sequence>
<dbReference type="Pfam" id="PF13302">
    <property type="entry name" value="Acetyltransf_3"/>
    <property type="match status" value="1"/>
</dbReference>
<dbReference type="PROSITE" id="PS51186">
    <property type="entry name" value="GNAT"/>
    <property type="match status" value="1"/>
</dbReference>
<gene>
    <name evidence="2" type="ORF">JOC83_002786</name>
</gene>
<protein>
    <submittedName>
        <fullName evidence="2">RimJ/RimL family protein N-acetyltransferase</fullName>
    </submittedName>
</protein>
<name>A0ABS2QWZ4_9BACI</name>
<dbReference type="Proteomes" id="UP000809829">
    <property type="component" value="Unassembled WGS sequence"/>
</dbReference>
<dbReference type="Gene3D" id="3.40.630.30">
    <property type="match status" value="1"/>
</dbReference>
<dbReference type="SUPFAM" id="SSF55729">
    <property type="entry name" value="Acyl-CoA N-acyltransferases (Nat)"/>
    <property type="match status" value="1"/>
</dbReference>